<protein>
    <recommendedName>
        <fullName evidence="3">Zn(2)-C6 fungal-type domain-containing protein</fullName>
    </recommendedName>
</protein>
<sequence length="285" mass="31267">MGMAMNPTWGAASSFDGTQGWYTSPTSSYATPTMGFSTASGYSHMADPSQSKDAMTGDNWKSLTILRPVCIEIPEYIEDGPAVATSSLQKPPMPNAASGASRGMFHIALPCPSRTEHPSAAEASLLLDENVRPIACRRVHVRHSMSLGYTVTVERAITFLESRNLMRPFTIAPIFRKKWLAELEEMLCQAFQYLNNSNAVAALFKRACNRCSDNKKECMRDQDDLCKNCKSGNHTCQTVREVKKTGPKGPRRPKDVTIQLPEAAIGSIGQATDDSAWCRAEVHVS</sequence>
<dbReference type="Proteomes" id="UP000250043">
    <property type="component" value="Unassembled WGS sequence"/>
</dbReference>
<evidence type="ECO:0000313" key="2">
    <source>
        <dbReference type="Proteomes" id="UP000250043"/>
    </source>
</evidence>
<name>A0A8E2APA9_9APHY</name>
<dbReference type="EMBL" id="KV722460">
    <property type="protein sequence ID" value="OCH88161.1"/>
    <property type="molecule type" value="Genomic_DNA"/>
</dbReference>
<evidence type="ECO:0000313" key="1">
    <source>
        <dbReference type="EMBL" id="OCH88161.1"/>
    </source>
</evidence>
<proteinExistence type="predicted"/>
<gene>
    <name evidence="1" type="ORF">OBBRIDRAFT_805544</name>
</gene>
<organism evidence="1 2">
    <name type="scientific">Obba rivulosa</name>
    <dbReference type="NCBI Taxonomy" id="1052685"/>
    <lineage>
        <taxon>Eukaryota</taxon>
        <taxon>Fungi</taxon>
        <taxon>Dikarya</taxon>
        <taxon>Basidiomycota</taxon>
        <taxon>Agaricomycotina</taxon>
        <taxon>Agaricomycetes</taxon>
        <taxon>Polyporales</taxon>
        <taxon>Gelatoporiaceae</taxon>
        <taxon>Obba</taxon>
    </lineage>
</organism>
<dbReference type="AlphaFoldDB" id="A0A8E2APA9"/>
<evidence type="ECO:0008006" key="3">
    <source>
        <dbReference type="Google" id="ProtNLM"/>
    </source>
</evidence>
<accession>A0A8E2APA9</accession>
<keyword evidence="2" id="KW-1185">Reference proteome</keyword>
<reference evidence="1 2" key="1">
    <citation type="submission" date="2016-07" db="EMBL/GenBank/DDBJ databases">
        <title>Draft genome of the white-rot fungus Obba rivulosa 3A-2.</title>
        <authorList>
            <consortium name="DOE Joint Genome Institute"/>
            <person name="Miettinen O."/>
            <person name="Riley R."/>
            <person name="Acob R."/>
            <person name="Barry K."/>
            <person name="Cullen D."/>
            <person name="De Vries R."/>
            <person name="Hainaut M."/>
            <person name="Hatakka A."/>
            <person name="Henrissat B."/>
            <person name="Hilden K."/>
            <person name="Kuo R."/>
            <person name="Labutti K."/>
            <person name="Lipzen A."/>
            <person name="Makela M.R."/>
            <person name="Sandor L."/>
            <person name="Spatafora J.W."/>
            <person name="Grigoriev I.V."/>
            <person name="Hibbett D.S."/>
        </authorList>
    </citation>
    <scope>NUCLEOTIDE SEQUENCE [LARGE SCALE GENOMIC DNA]</scope>
    <source>
        <strain evidence="1 2">3A-2</strain>
    </source>
</reference>